<dbReference type="AlphaFoldDB" id="B3QWM6"/>
<dbReference type="Pfam" id="PF08308">
    <property type="entry name" value="PEGA"/>
    <property type="match status" value="2"/>
</dbReference>
<dbReference type="InterPro" id="IPR013229">
    <property type="entry name" value="PEGA"/>
</dbReference>
<dbReference type="Gene3D" id="3.90.1580.10">
    <property type="entry name" value="paralog of FGE (formylglycine-generating enzyme)"/>
    <property type="match status" value="1"/>
</dbReference>
<evidence type="ECO:0000259" key="2">
    <source>
        <dbReference type="Pfam" id="PF03781"/>
    </source>
</evidence>
<dbReference type="InterPro" id="IPR016187">
    <property type="entry name" value="CTDL_fold"/>
</dbReference>
<feature type="chain" id="PRO_5002797837" description="Sulfatase-modifying factor enzyme domain-containing protein" evidence="1">
    <location>
        <begin position="21"/>
        <end position="636"/>
    </location>
</feature>
<feature type="domain" description="Sulfatase-modifying factor enzyme-like" evidence="2">
    <location>
        <begin position="414"/>
        <end position="633"/>
    </location>
</feature>
<keyword evidence="1" id="KW-0732">Signal</keyword>
<evidence type="ECO:0000313" key="5">
    <source>
        <dbReference type="Proteomes" id="UP000001208"/>
    </source>
</evidence>
<evidence type="ECO:0000256" key="1">
    <source>
        <dbReference type="SAM" id="SignalP"/>
    </source>
</evidence>
<protein>
    <recommendedName>
        <fullName evidence="6">Sulfatase-modifying factor enzyme domain-containing protein</fullName>
    </recommendedName>
</protein>
<dbReference type="eggNOG" id="COG1470">
    <property type="taxonomic scope" value="Bacteria"/>
</dbReference>
<evidence type="ECO:0000259" key="3">
    <source>
        <dbReference type="Pfam" id="PF08308"/>
    </source>
</evidence>
<evidence type="ECO:0008006" key="6">
    <source>
        <dbReference type="Google" id="ProtNLM"/>
    </source>
</evidence>
<feature type="domain" description="PEGA" evidence="3">
    <location>
        <begin position="269"/>
        <end position="333"/>
    </location>
</feature>
<reference evidence="4 5" key="1">
    <citation type="submission" date="2008-06" db="EMBL/GenBank/DDBJ databases">
        <title>Complete sequence of Chloroherpeton thalassium ATCC 35110.</title>
        <authorList>
            <consortium name="US DOE Joint Genome Institute"/>
            <person name="Lucas S."/>
            <person name="Copeland A."/>
            <person name="Lapidus A."/>
            <person name="Glavina del Rio T."/>
            <person name="Dalin E."/>
            <person name="Tice H."/>
            <person name="Bruce D."/>
            <person name="Goodwin L."/>
            <person name="Pitluck S."/>
            <person name="Schmutz J."/>
            <person name="Larimer F."/>
            <person name="Land M."/>
            <person name="Hauser L."/>
            <person name="Kyrpides N."/>
            <person name="Mikhailova N."/>
            <person name="Liu Z."/>
            <person name="Li T."/>
            <person name="Zhao F."/>
            <person name="Overmann J."/>
            <person name="Bryant D.A."/>
            <person name="Richardson P."/>
        </authorList>
    </citation>
    <scope>NUCLEOTIDE SEQUENCE [LARGE SCALE GENOMIC DNA]</scope>
    <source>
        <strain evidence="5">ATCC 35110 / GB-78</strain>
    </source>
</reference>
<feature type="domain" description="PEGA" evidence="3">
    <location>
        <begin position="201"/>
        <end position="266"/>
    </location>
</feature>
<gene>
    <name evidence="4" type="ordered locus">Ctha_2336</name>
</gene>
<dbReference type="KEGG" id="cts:Ctha_2336"/>
<sequence length="636" mass="70924">MKNILLVLLMLTAMFAESGAQTAKMHIDGKPEKLTNEMVGVRDVNGRLCAALQFVSDMDGFKYDSYNGVVRVDDEPGRDMVFVSPDERVVEVFKTGYEPLQIILSEYGIQLNAKEVWKIKIVGDAKRAADALPVSVLVQPVDAEIKIGGNMAKSGKPIKLSKGKYEIVIRKKGYKTRKDSIAVDEKHVLFNYTLSEVDLQTVTITSEPTQADLFINGLAEGKTDKGLFLYPGEYGLKLSKSGYMEVSEQISVEEGAENRFHYKLVKNVGVLSLKVNPADARVLINRKDYTGQTSIELAPGSYKLEISKTDYEEQSETISLERGERLQKNYALKAKTGRLQFSIQPLTAKVTLKRDGTVVEKWEGLKYLKALQTGDYELECQADGYATVKQKLTIRKGKTEALEITMQEGVAPAGDMVFVKGGTFMMGSYDEDDEKPVHQVTVSDFYIGKYEVTQKEWKEIMGSNPSYFKGDDRPVERVSWNAVQEFIRKLNKKTGENYRLPTEAEWEYAARGGANSRGYEYAGSNNIDEVAWYDKNACDKGSGHPDYGTHPVGGKKPNELGIYDMSGNVWELCSDWYGDYSSSSQTNPTGPSSGSDRVCCGGCWFYFARLCQVVSRNGITPTRSGFDLGFRLVVPR</sequence>
<dbReference type="OrthoDB" id="595053at2"/>
<dbReference type="GO" id="GO:0120147">
    <property type="term" value="F:formylglycine-generating oxidase activity"/>
    <property type="evidence" value="ECO:0007669"/>
    <property type="project" value="TreeGrafter"/>
</dbReference>
<dbReference type="RefSeq" id="WP_012500868.1">
    <property type="nucleotide sequence ID" value="NC_011026.1"/>
</dbReference>
<proteinExistence type="predicted"/>
<dbReference type="Proteomes" id="UP000001208">
    <property type="component" value="Chromosome"/>
</dbReference>
<dbReference type="PANTHER" id="PTHR23150">
    <property type="entry name" value="SULFATASE MODIFYING FACTOR 1, 2"/>
    <property type="match status" value="1"/>
</dbReference>
<evidence type="ECO:0000313" key="4">
    <source>
        <dbReference type="EMBL" id="ACF14786.1"/>
    </source>
</evidence>
<dbReference type="Gene3D" id="2.60.40.1120">
    <property type="entry name" value="Carboxypeptidase-like, regulatory domain"/>
    <property type="match status" value="1"/>
</dbReference>
<dbReference type="EMBL" id="CP001100">
    <property type="protein sequence ID" value="ACF14786.1"/>
    <property type="molecule type" value="Genomic_DNA"/>
</dbReference>
<dbReference type="InterPro" id="IPR005532">
    <property type="entry name" value="SUMF_dom"/>
</dbReference>
<dbReference type="InterPro" id="IPR042095">
    <property type="entry name" value="SUMF_sf"/>
</dbReference>
<dbReference type="Pfam" id="PF03781">
    <property type="entry name" value="FGE-sulfatase"/>
    <property type="match status" value="1"/>
</dbReference>
<organism evidence="4 5">
    <name type="scientific">Chloroherpeton thalassium (strain ATCC 35110 / GB-78)</name>
    <dbReference type="NCBI Taxonomy" id="517418"/>
    <lineage>
        <taxon>Bacteria</taxon>
        <taxon>Pseudomonadati</taxon>
        <taxon>Chlorobiota</taxon>
        <taxon>Chlorobiia</taxon>
        <taxon>Chlorobiales</taxon>
        <taxon>Chloroherpetonaceae</taxon>
        <taxon>Chloroherpeton</taxon>
    </lineage>
</organism>
<dbReference type="HOGENOM" id="CLU_430054_0_0_10"/>
<feature type="signal peptide" evidence="1">
    <location>
        <begin position="1"/>
        <end position="20"/>
    </location>
</feature>
<name>B3QWM6_CHLT3</name>
<dbReference type="PANTHER" id="PTHR23150:SF19">
    <property type="entry name" value="FORMYLGLYCINE-GENERATING ENZYME"/>
    <property type="match status" value="1"/>
</dbReference>
<accession>B3QWM6</accession>
<keyword evidence="5" id="KW-1185">Reference proteome</keyword>
<dbReference type="STRING" id="517418.Ctha_2336"/>
<dbReference type="eggNOG" id="COG1262">
    <property type="taxonomic scope" value="Bacteria"/>
</dbReference>
<dbReference type="SUPFAM" id="SSF56436">
    <property type="entry name" value="C-type lectin-like"/>
    <property type="match status" value="1"/>
</dbReference>
<dbReference type="InterPro" id="IPR051043">
    <property type="entry name" value="Sulfatase_Mod_Factor_Kinase"/>
</dbReference>